<dbReference type="Pfam" id="PF01128">
    <property type="entry name" value="IspD"/>
    <property type="match status" value="1"/>
</dbReference>
<feature type="binding site" evidence="14">
    <location>
        <begin position="238"/>
        <end position="240"/>
    </location>
    <ligand>
        <name>4-CDP-2-C-methyl-D-erythritol 2-phosphate</name>
        <dbReference type="ChEBI" id="CHEBI:57919"/>
    </ligand>
</feature>
<evidence type="ECO:0000256" key="9">
    <source>
        <dbReference type="ARBA" id="ARBA00022695"/>
    </source>
</evidence>
<keyword evidence="13 14" id="KW-0511">Multifunctional enzyme</keyword>
<comment type="similarity">
    <text evidence="14">In the N-terminal section; belongs to the IspD/TarI cytidylyltransferase family. IspD subfamily.</text>
</comment>
<comment type="caution">
    <text evidence="14">Lacks conserved residue(s) required for the propagation of feature annotation.</text>
</comment>
<feature type="region of interest" description="2-C-methyl-D-erythritol 4-phosphate cytidylyltransferase" evidence="14">
    <location>
        <begin position="1"/>
        <end position="231"/>
    </location>
</feature>
<gene>
    <name evidence="14" type="primary">ispDF</name>
    <name evidence="16" type="ORF">CHK_0732</name>
</gene>
<comment type="similarity">
    <text evidence="6">Belongs to the IspF family.</text>
</comment>
<evidence type="ECO:0000313" key="16">
    <source>
        <dbReference type="EMBL" id="KKI51566.1"/>
    </source>
</evidence>
<comment type="pathway">
    <text evidence="5 14">Isoprenoid biosynthesis; isopentenyl diphosphate biosynthesis via DXP pathway; isopentenyl diphosphate from 1-deoxy-D-xylulose 5-phosphate: step 2/6.</text>
</comment>
<evidence type="ECO:0000256" key="8">
    <source>
        <dbReference type="ARBA" id="ARBA00022679"/>
    </source>
</evidence>
<feature type="site" description="Transition state stabilizer" evidence="14">
    <location>
        <position position="22"/>
    </location>
</feature>
<dbReference type="InterPro" id="IPR003526">
    <property type="entry name" value="MECDP_synthase"/>
</dbReference>
<keyword evidence="11 14" id="KW-0414">Isoprene biosynthesis</keyword>
<dbReference type="InterPro" id="IPR026596">
    <property type="entry name" value="IspD/F"/>
</dbReference>
<feature type="site" description="Positions MEP for the nucleophilic attack" evidence="14">
    <location>
        <position position="209"/>
    </location>
</feature>
<accession>A0A0M2NKT5</accession>
<proteinExistence type="inferred from homology"/>
<comment type="cofactor">
    <cofactor evidence="3 14">
        <name>a divalent metal cation</name>
        <dbReference type="ChEBI" id="CHEBI:60240"/>
    </cofactor>
</comment>
<dbReference type="InterPro" id="IPR029044">
    <property type="entry name" value="Nucleotide-diphossugar_trans"/>
</dbReference>
<dbReference type="GO" id="GO:0050518">
    <property type="term" value="F:2-C-methyl-D-erythritol 4-phosphate cytidylyltransferase activity"/>
    <property type="evidence" value="ECO:0007669"/>
    <property type="project" value="UniProtKB-UniRule"/>
</dbReference>
<evidence type="ECO:0000256" key="3">
    <source>
        <dbReference type="ARBA" id="ARBA00001968"/>
    </source>
</evidence>
<dbReference type="InterPro" id="IPR020555">
    <property type="entry name" value="MECDP_synthase_CS"/>
</dbReference>
<dbReference type="EMBL" id="LAYJ01000068">
    <property type="protein sequence ID" value="KKI51566.1"/>
    <property type="molecule type" value="Genomic_DNA"/>
</dbReference>
<dbReference type="EC" id="2.7.7.60" evidence="14"/>
<dbReference type="AlphaFoldDB" id="A0A0M2NKT5"/>
<name>A0A0M2NKT5_9FIRM</name>
<dbReference type="CDD" id="cd02516">
    <property type="entry name" value="CDP-ME_synthetase"/>
    <property type="match status" value="1"/>
</dbReference>
<dbReference type="CDD" id="cd00554">
    <property type="entry name" value="MECDP_synthase"/>
    <property type="match status" value="1"/>
</dbReference>
<organism evidence="16 17">
    <name type="scientific">Christensenella hongkongensis</name>
    <dbReference type="NCBI Taxonomy" id="270498"/>
    <lineage>
        <taxon>Bacteria</taxon>
        <taxon>Bacillati</taxon>
        <taxon>Bacillota</taxon>
        <taxon>Clostridia</taxon>
        <taxon>Christensenellales</taxon>
        <taxon>Christensenellaceae</taxon>
        <taxon>Christensenella</taxon>
    </lineage>
</organism>
<evidence type="ECO:0000256" key="10">
    <source>
        <dbReference type="ARBA" id="ARBA00022723"/>
    </source>
</evidence>
<dbReference type="HAMAP" id="MF_00108">
    <property type="entry name" value="IspD"/>
    <property type="match status" value="1"/>
</dbReference>
<evidence type="ECO:0000313" key="17">
    <source>
        <dbReference type="Proteomes" id="UP000034076"/>
    </source>
</evidence>
<reference evidence="16 17" key="1">
    <citation type="submission" date="2015-04" db="EMBL/GenBank/DDBJ databases">
        <title>Draft genome sequence of bacteremic isolate Catabacter hongkongensis type strain HKU16T.</title>
        <authorList>
            <person name="Lau S.K."/>
            <person name="Teng J.L."/>
            <person name="Huang Y."/>
            <person name="Curreem S.O."/>
            <person name="Tsui S.K."/>
            <person name="Woo P.C."/>
        </authorList>
    </citation>
    <scope>NUCLEOTIDE SEQUENCE [LARGE SCALE GENOMIC DNA]</scope>
    <source>
        <strain evidence="16 17">HKU16</strain>
    </source>
</reference>
<comment type="function">
    <text evidence="14">Bifunctional enzyme that catalyzes the formation of 4-diphosphocytidyl-2-C-methyl-D-erythritol from CTP and 2-C-methyl-D-erythritol 4-phosphate (MEP) (IspD), and catalyzes the conversion of 4-diphosphocytidyl-2-C-methyl-D-erythritol 2-phosphate (CDP-ME2P) to 2-C-methyl-D-erythritol 2,4-cyclodiphosphate (ME-CPP) with a corresponding release of cytidine 5-monophosphate (CMP) (IspF).</text>
</comment>
<feature type="site" description="Transition state stabilizer" evidence="14">
    <location>
        <position position="264"/>
    </location>
</feature>
<dbReference type="PATRIC" id="fig|270498.16.peg.326"/>
<feature type="binding site" evidence="14">
    <location>
        <position position="272"/>
    </location>
    <ligand>
        <name>a divalent metal cation</name>
        <dbReference type="ChEBI" id="CHEBI:60240"/>
    </ligand>
</feature>
<dbReference type="NCBIfam" id="TIGR00453">
    <property type="entry name" value="ispD"/>
    <property type="match status" value="1"/>
</dbReference>
<feature type="binding site" evidence="14">
    <location>
        <begin position="362"/>
        <end position="365"/>
    </location>
    <ligand>
        <name>4-CDP-2-C-methyl-D-erythritol 2-phosphate</name>
        <dbReference type="ChEBI" id="CHEBI:57919"/>
    </ligand>
</feature>
<dbReference type="Proteomes" id="UP000034076">
    <property type="component" value="Unassembled WGS sequence"/>
</dbReference>
<dbReference type="EC" id="4.6.1.12" evidence="14"/>
<dbReference type="GO" id="GO:0046872">
    <property type="term" value="F:metal ion binding"/>
    <property type="evidence" value="ECO:0007669"/>
    <property type="project" value="UniProtKB-KW"/>
</dbReference>
<feature type="region of interest" description="2-C-methyl-D-erythritol 2,4-cyclodiphosphate synthase" evidence="14">
    <location>
        <begin position="232"/>
        <end position="389"/>
    </location>
</feature>
<protein>
    <recommendedName>
        <fullName evidence="14">Bifunctional enzyme IspD/IspF</fullName>
    </recommendedName>
    <domain>
        <recommendedName>
            <fullName evidence="14">2-C-methyl-D-erythritol 4-phosphate cytidylyltransferase</fullName>
            <ecNumber evidence="14">2.7.7.60</ecNumber>
        </recommendedName>
        <alternativeName>
            <fullName evidence="14">4-diphosphocytidyl-2C-methyl-D-erythritol synthase</fullName>
        </alternativeName>
        <alternativeName>
            <fullName evidence="14">MEP cytidylyltransferase</fullName>
            <shortName evidence="14">MCT</shortName>
        </alternativeName>
    </domain>
    <domain>
        <recommendedName>
            <fullName evidence="14">2-C-methyl-D-erythritol 2,4-cyclodiphosphate synthase</fullName>
            <shortName evidence="14">MECDP-synthase</shortName>
            <shortName evidence="14">MECPP-synthase</shortName>
            <shortName evidence="14">MECPS</shortName>
            <ecNumber evidence="14">4.6.1.12</ecNumber>
        </recommendedName>
    </domain>
</protein>
<keyword evidence="12 14" id="KW-0456">Lyase</keyword>
<dbReference type="Pfam" id="PF02542">
    <property type="entry name" value="YgbB"/>
    <property type="match status" value="1"/>
</dbReference>
<dbReference type="RefSeq" id="WP_046442680.1">
    <property type="nucleotide sequence ID" value="NZ_CAUERS010000028.1"/>
</dbReference>
<feature type="binding site" evidence="14">
    <location>
        <position position="372"/>
    </location>
    <ligand>
        <name>4-CDP-2-C-methyl-D-erythritol 2-phosphate</name>
        <dbReference type="ChEBI" id="CHEBI:57919"/>
    </ligand>
</feature>
<keyword evidence="9 14" id="KW-0548">Nucleotidyltransferase</keyword>
<comment type="catalytic activity">
    <reaction evidence="2 14">
        <text>2-C-methyl-D-erythritol 4-phosphate + CTP + H(+) = 4-CDP-2-C-methyl-D-erythritol + diphosphate</text>
        <dbReference type="Rhea" id="RHEA:13429"/>
        <dbReference type="ChEBI" id="CHEBI:15378"/>
        <dbReference type="ChEBI" id="CHEBI:33019"/>
        <dbReference type="ChEBI" id="CHEBI:37563"/>
        <dbReference type="ChEBI" id="CHEBI:57823"/>
        <dbReference type="ChEBI" id="CHEBI:58262"/>
        <dbReference type="EC" id="2.7.7.60"/>
    </reaction>
</comment>
<keyword evidence="17" id="KW-1185">Reference proteome</keyword>
<evidence type="ECO:0000256" key="5">
    <source>
        <dbReference type="ARBA" id="ARBA00004787"/>
    </source>
</evidence>
<evidence type="ECO:0000256" key="14">
    <source>
        <dbReference type="HAMAP-Rule" id="MF_01520"/>
    </source>
</evidence>
<dbReference type="GO" id="GO:0019288">
    <property type="term" value="P:isopentenyl diphosphate biosynthetic process, methylerythritol 4-phosphate pathway"/>
    <property type="evidence" value="ECO:0007669"/>
    <property type="project" value="UniProtKB-UniRule"/>
</dbReference>
<dbReference type="FunFam" id="3.90.550.10:FF:000003">
    <property type="entry name" value="2-C-methyl-D-erythritol 4-phosphate cytidylyltransferase"/>
    <property type="match status" value="1"/>
</dbReference>
<dbReference type="PROSITE" id="PS01295">
    <property type="entry name" value="ISPD"/>
    <property type="match status" value="1"/>
</dbReference>
<dbReference type="UniPathway" id="UPA00056">
    <property type="reaction ID" value="UER00093"/>
</dbReference>
<evidence type="ECO:0000256" key="6">
    <source>
        <dbReference type="ARBA" id="ARBA00008480"/>
    </source>
</evidence>
<dbReference type="InterPro" id="IPR034683">
    <property type="entry name" value="IspD/TarI"/>
</dbReference>
<dbReference type="HAMAP" id="MF_01520">
    <property type="entry name" value="IspDF"/>
    <property type="match status" value="1"/>
</dbReference>
<evidence type="ECO:0000256" key="12">
    <source>
        <dbReference type="ARBA" id="ARBA00023239"/>
    </source>
</evidence>
<dbReference type="Gene3D" id="3.30.1330.50">
    <property type="entry name" value="2-C-methyl-D-erythritol 2,4-cyclodiphosphate synthase"/>
    <property type="match status" value="1"/>
</dbReference>
<dbReference type="NCBIfam" id="TIGR00151">
    <property type="entry name" value="ispF"/>
    <property type="match status" value="1"/>
</dbReference>
<keyword evidence="8 14" id="KW-0808">Transferase</keyword>
<evidence type="ECO:0000256" key="2">
    <source>
        <dbReference type="ARBA" id="ARBA00001282"/>
    </source>
</evidence>
<comment type="catalytic activity">
    <reaction evidence="1 14">
        <text>4-CDP-2-C-methyl-D-erythritol 2-phosphate = 2-C-methyl-D-erythritol 2,4-cyclic diphosphate + CMP</text>
        <dbReference type="Rhea" id="RHEA:23864"/>
        <dbReference type="ChEBI" id="CHEBI:57919"/>
        <dbReference type="ChEBI" id="CHEBI:58483"/>
        <dbReference type="ChEBI" id="CHEBI:60377"/>
        <dbReference type="EC" id="4.6.1.12"/>
    </reaction>
</comment>
<comment type="caution">
    <text evidence="16">The sequence shown here is derived from an EMBL/GenBank/DDBJ whole genome shotgun (WGS) entry which is preliminary data.</text>
</comment>
<feature type="binding site" evidence="14">
    <location>
        <position position="238"/>
    </location>
    <ligand>
        <name>a divalent metal cation</name>
        <dbReference type="ChEBI" id="CHEBI:60240"/>
    </ligand>
</feature>
<evidence type="ECO:0000256" key="4">
    <source>
        <dbReference type="ARBA" id="ARBA00004709"/>
    </source>
</evidence>
<dbReference type="InterPro" id="IPR018294">
    <property type="entry name" value="ISPD_synthase_CS"/>
</dbReference>
<dbReference type="HAMAP" id="MF_00107">
    <property type="entry name" value="IspF"/>
    <property type="match status" value="1"/>
</dbReference>
<dbReference type="PANTHER" id="PTHR43181">
    <property type="entry name" value="2-C-METHYL-D-ERYTHRITOL 2,4-CYCLODIPHOSPHATE SYNTHASE, CHLOROPLASTIC"/>
    <property type="match status" value="1"/>
</dbReference>
<evidence type="ECO:0000256" key="7">
    <source>
        <dbReference type="ARBA" id="ARBA00009789"/>
    </source>
</evidence>
<feature type="site" description="Transition state stabilizer" evidence="14">
    <location>
        <position position="363"/>
    </location>
</feature>
<dbReference type="SUPFAM" id="SSF53448">
    <property type="entry name" value="Nucleotide-diphospho-sugar transferases"/>
    <property type="match status" value="1"/>
</dbReference>
<feature type="site" description="Positions MEP for the nucleophilic attack" evidence="14">
    <location>
        <position position="153"/>
    </location>
</feature>
<dbReference type="OrthoDB" id="9806837at2"/>
<keyword evidence="10 14" id="KW-0479">Metal-binding</keyword>
<evidence type="ECO:0000256" key="11">
    <source>
        <dbReference type="ARBA" id="ARBA00023229"/>
    </source>
</evidence>
<dbReference type="GO" id="GO:0016114">
    <property type="term" value="P:terpenoid biosynthetic process"/>
    <property type="evidence" value="ECO:0007669"/>
    <property type="project" value="InterPro"/>
</dbReference>
<feature type="domain" description="2-C-methyl-D-erythritol 2,4-cyclodiphosphate synthase" evidence="15">
    <location>
        <begin position="231"/>
        <end position="384"/>
    </location>
</feature>
<sequence>MKLCAIILAAGSGSRMKMDTNKVFIKFEEQSAVVRCLKTFEATGLFSDIIVVCRAEERAVMERKAAKYLKDSKYIFCVGGSERQYSVSNALKHVPEDTDIVMVHDAARCFVTERIIRDCAASAIRCGSGVAGIGATDTIKRAKDGVIIETIPRGELAIIQTPQAFARELIVRAYRKAEEDGFLGTDDASLVERITKSVHIVKGSPDNIKLTTRTDLEKGQDIAARQQNSDIRIGNGFDMHAFGEGRRLVLGGVEIPYEYGLVGHSDADVLVHAIMDALLGAARMGDIGGLFPDTDPRYKDIYSIELLGEVGAMLRKYGYRVVNVDSTLIMQKPKIMTYREQMIENIAKALSISRTYVNVKASTTEFLGAVGRGEGAAAQAACILQKQDV</sequence>
<dbReference type="PANTHER" id="PTHR43181:SF1">
    <property type="entry name" value="2-C-METHYL-D-ERYTHRITOL 2,4-CYCLODIPHOSPHATE SYNTHASE, CHLOROPLASTIC"/>
    <property type="match status" value="1"/>
</dbReference>
<feature type="binding site" evidence="14">
    <location>
        <position position="240"/>
    </location>
    <ligand>
        <name>a divalent metal cation</name>
        <dbReference type="ChEBI" id="CHEBI:60240"/>
    </ligand>
</feature>
<dbReference type="STRING" id="270498.CHK_0732"/>
<dbReference type="Gene3D" id="3.90.550.10">
    <property type="entry name" value="Spore Coat Polysaccharide Biosynthesis Protein SpsA, Chain A"/>
    <property type="match status" value="1"/>
</dbReference>
<evidence type="ECO:0000259" key="15">
    <source>
        <dbReference type="Pfam" id="PF02542"/>
    </source>
</evidence>
<dbReference type="GO" id="GO:0008685">
    <property type="term" value="F:2-C-methyl-D-erythritol 2,4-cyclodiphosphate synthase activity"/>
    <property type="evidence" value="ECO:0007669"/>
    <property type="project" value="UniProtKB-UniRule"/>
</dbReference>
<dbReference type="PROSITE" id="PS01350">
    <property type="entry name" value="ISPF"/>
    <property type="match status" value="1"/>
</dbReference>
<dbReference type="SUPFAM" id="SSF69765">
    <property type="entry name" value="IpsF-like"/>
    <property type="match status" value="1"/>
</dbReference>
<comment type="similarity">
    <text evidence="7">Belongs to the IspD/TarI cytidylyltransferase family. IspD subfamily.</text>
</comment>
<feature type="site" description="Transition state stabilizer" evidence="14">
    <location>
        <position position="15"/>
    </location>
</feature>
<dbReference type="InterPro" id="IPR036571">
    <property type="entry name" value="MECDP_synthase_sf"/>
</dbReference>
<feature type="binding site" evidence="14">
    <location>
        <begin position="286"/>
        <end position="288"/>
    </location>
    <ligand>
        <name>4-CDP-2-C-methyl-D-erythritol 2-phosphate</name>
        <dbReference type="ChEBI" id="CHEBI:57919"/>
    </ligand>
</feature>
<feature type="binding site" evidence="14">
    <location>
        <begin position="264"/>
        <end position="265"/>
    </location>
    <ligand>
        <name>4-CDP-2-C-methyl-D-erythritol 2-phosphate</name>
        <dbReference type="ChEBI" id="CHEBI:57919"/>
    </ligand>
</feature>
<comment type="pathway">
    <text evidence="4 14">Isoprenoid biosynthesis; isopentenyl diphosphate biosynthesis via DXP pathway; isopentenyl diphosphate from 1-deoxy-D-xylulose 5-phosphate: step 4/6.</text>
</comment>
<dbReference type="InterPro" id="IPR001228">
    <property type="entry name" value="IspD"/>
</dbReference>
<comment type="similarity">
    <text evidence="14">In the C-terminal section; belongs to the IspF family.</text>
</comment>
<feature type="binding site" evidence="14">
    <location>
        <begin position="291"/>
        <end position="295"/>
    </location>
    <ligand>
        <name>4-CDP-2-C-methyl-D-erythritol 2-phosphate</name>
        <dbReference type="ChEBI" id="CHEBI:57919"/>
    </ligand>
</feature>
<dbReference type="FunFam" id="3.30.1330.50:FF:000003">
    <property type="entry name" value="2-C-methyl-D-erythritol 2,4-cyclodiphosphate synthase"/>
    <property type="match status" value="1"/>
</dbReference>
<evidence type="ECO:0000256" key="13">
    <source>
        <dbReference type="ARBA" id="ARBA00023268"/>
    </source>
</evidence>
<evidence type="ECO:0000256" key="1">
    <source>
        <dbReference type="ARBA" id="ARBA00000200"/>
    </source>
</evidence>